<protein>
    <submittedName>
        <fullName evidence="10">NADH/ubiquinone/plastoquinone (Complex I)</fullName>
    </submittedName>
</protein>
<keyword evidence="11" id="KW-1185">Reference proteome</keyword>
<comment type="subcellular location">
    <subcellularLocation>
        <location evidence="1">Cell membrane</location>
        <topology evidence="1">Multi-pass membrane protein</topology>
    </subcellularLocation>
    <subcellularLocation>
        <location evidence="7">Membrane</location>
        <topology evidence="7">Multi-pass membrane protein</topology>
    </subcellularLocation>
</comment>
<accession>A0A4Z0C1S0</accession>
<feature type="transmembrane region" description="Helical" evidence="8">
    <location>
        <begin position="121"/>
        <end position="140"/>
    </location>
</feature>
<evidence type="ECO:0000256" key="1">
    <source>
        <dbReference type="ARBA" id="ARBA00004651"/>
    </source>
</evidence>
<dbReference type="GO" id="GO:0042773">
    <property type="term" value="P:ATP synthesis coupled electron transport"/>
    <property type="evidence" value="ECO:0007669"/>
    <property type="project" value="InterPro"/>
</dbReference>
<keyword evidence="5" id="KW-0560">Oxidoreductase</keyword>
<dbReference type="InterPro" id="IPR003918">
    <property type="entry name" value="NADH_UbQ_OxRdtase"/>
</dbReference>
<dbReference type="RefSeq" id="WP_135283077.1">
    <property type="nucleotide sequence ID" value="NZ_SMLL01000001.1"/>
</dbReference>
<feature type="transmembrane region" description="Helical" evidence="8">
    <location>
        <begin position="419"/>
        <end position="437"/>
    </location>
</feature>
<evidence type="ECO:0000256" key="3">
    <source>
        <dbReference type="ARBA" id="ARBA00022692"/>
    </source>
</evidence>
<keyword evidence="10" id="KW-0830">Ubiquinone</keyword>
<dbReference type="GO" id="GO:0016491">
    <property type="term" value="F:oxidoreductase activity"/>
    <property type="evidence" value="ECO:0007669"/>
    <property type="project" value="UniProtKB-KW"/>
</dbReference>
<feature type="transmembrane region" description="Helical" evidence="8">
    <location>
        <begin position="457"/>
        <end position="475"/>
    </location>
</feature>
<dbReference type="EMBL" id="SMLL01000001">
    <property type="protein sequence ID" value="TFZ04195.1"/>
    <property type="molecule type" value="Genomic_DNA"/>
</dbReference>
<evidence type="ECO:0000256" key="7">
    <source>
        <dbReference type="RuleBase" id="RU000320"/>
    </source>
</evidence>
<evidence type="ECO:0000259" key="9">
    <source>
        <dbReference type="Pfam" id="PF00361"/>
    </source>
</evidence>
<keyword evidence="4 8" id="KW-1133">Transmembrane helix</keyword>
<feature type="transmembrane region" description="Helical" evidence="8">
    <location>
        <begin position="29"/>
        <end position="49"/>
    </location>
</feature>
<dbReference type="GO" id="GO:0005886">
    <property type="term" value="C:plasma membrane"/>
    <property type="evidence" value="ECO:0007669"/>
    <property type="project" value="UniProtKB-SubCell"/>
</dbReference>
<reference evidence="10 11" key="1">
    <citation type="submission" date="2019-03" db="EMBL/GenBank/DDBJ databases">
        <title>Ramlibacter rhizophilus CCTCC AB2015357, whole genome shotgun sequence.</title>
        <authorList>
            <person name="Zhang X."/>
            <person name="Feng G."/>
            <person name="Zhu H."/>
        </authorList>
    </citation>
    <scope>NUCLEOTIDE SEQUENCE [LARGE SCALE GENOMIC DNA]</scope>
    <source>
        <strain evidence="10 11">CCTCC AB2015357</strain>
    </source>
</reference>
<feature type="transmembrane region" description="Helical" evidence="8">
    <location>
        <begin position="381"/>
        <end position="398"/>
    </location>
</feature>
<feature type="transmembrane region" description="Helical" evidence="8">
    <location>
        <begin position="533"/>
        <end position="553"/>
    </location>
</feature>
<evidence type="ECO:0000256" key="4">
    <source>
        <dbReference type="ARBA" id="ARBA00022989"/>
    </source>
</evidence>
<organism evidence="10 11">
    <name type="scientific">Ramlibacter rhizophilus</name>
    <dbReference type="NCBI Taxonomy" id="1781167"/>
    <lineage>
        <taxon>Bacteria</taxon>
        <taxon>Pseudomonadati</taxon>
        <taxon>Pseudomonadota</taxon>
        <taxon>Betaproteobacteria</taxon>
        <taxon>Burkholderiales</taxon>
        <taxon>Comamonadaceae</taxon>
        <taxon>Ramlibacter</taxon>
    </lineage>
</organism>
<feature type="domain" description="NADH:quinone oxidoreductase/Mrp antiporter transmembrane" evidence="9">
    <location>
        <begin position="117"/>
        <end position="341"/>
    </location>
</feature>
<feature type="transmembrane region" description="Helical" evidence="8">
    <location>
        <begin position="310"/>
        <end position="335"/>
    </location>
</feature>
<sequence length="554" mass="56423">MNLASLLVVLALAVPLVLAALSGAVREPLRLLPWAALPGLACALAAPWGTRVDAPELLLGTVLQLDGTGAVFLGLCAVLWTAAGFYAPAYLRGTPHPRSFCIAWNLTLAGSLGTCLAADAASFYLAFALVSLPAYGLVMHERSDAAWRAGRVYIALALFAEIALLLGLMLGVQAAGSLEIARVREALPAAAHGELAVLALATGLGVKCGLFPLHGWLPLAHAAAPVPASAVLSGAIVKAGILGLLRFLPGEGGMAAFAEWLQVLGVGTAWMAVALGVCQREPKPVLAYSTMSQMGLLVAILAGGASQAGIGGATAVAVLVFAVHHGLAKGALFLAVGVLSGPGRRGVLVACAVLGLALAGLPLTGGMLAKLAAKEPLGSGLVAQAAALVGAGTLLLMLRFLHLAARQAPGKAHAGPRQTLAFGALAAAALLAPWWLAARTDATLLPKVLEAGNAWTATWPLLLALALAWAALRVGRVPRVPSGDIACIADAAWLRWRSRPTRAPAPSRWDLQAWRAAGAGASRRALDAAEKLSYWRVAAVALALVALGIGLLLP</sequence>
<dbReference type="GO" id="GO:0008137">
    <property type="term" value="F:NADH dehydrogenase (ubiquinone) activity"/>
    <property type="evidence" value="ECO:0007669"/>
    <property type="project" value="InterPro"/>
</dbReference>
<dbReference type="Pfam" id="PF00361">
    <property type="entry name" value="Proton_antipo_M"/>
    <property type="match status" value="1"/>
</dbReference>
<dbReference type="PANTHER" id="PTHR42682:SF4">
    <property type="entry name" value="NADH-UBIQUINONE_PLASTOQUINONE"/>
    <property type="match status" value="1"/>
</dbReference>
<evidence type="ECO:0000256" key="2">
    <source>
        <dbReference type="ARBA" id="ARBA00022475"/>
    </source>
</evidence>
<keyword evidence="2" id="KW-1003">Cell membrane</keyword>
<keyword evidence="6 8" id="KW-0472">Membrane</keyword>
<feature type="transmembrane region" description="Helical" evidence="8">
    <location>
        <begin position="152"/>
        <end position="175"/>
    </location>
</feature>
<dbReference type="PRINTS" id="PR01437">
    <property type="entry name" value="NUOXDRDTASE4"/>
</dbReference>
<dbReference type="InterPro" id="IPR001750">
    <property type="entry name" value="ND/Mrp_TM"/>
</dbReference>
<dbReference type="Proteomes" id="UP000297564">
    <property type="component" value="Unassembled WGS sequence"/>
</dbReference>
<keyword evidence="3 7" id="KW-0812">Transmembrane</keyword>
<feature type="transmembrane region" description="Helical" evidence="8">
    <location>
        <begin position="70"/>
        <end position="89"/>
    </location>
</feature>
<name>A0A4Z0C1S0_9BURK</name>
<feature type="transmembrane region" description="Helical" evidence="8">
    <location>
        <begin position="285"/>
        <end position="304"/>
    </location>
</feature>
<proteinExistence type="predicted"/>
<evidence type="ECO:0000313" key="10">
    <source>
        <dbReference type="EMBL" id="TFZ04195.1"/>
    </source>
</evidence>
<dbReference type="AlphaFoldDB" id="A0A4Z0C1S0"/>
<feature type="transmembrane region" description="Helical" evidence="8">
    <location>
        <begin position="229"/>
        <end position="248"/>
    </location>
</feature>
<evidence type="ECO:0000256" key="8">
    <source>
        <dbReference type="SAM" id="Phobius"/>
    </source>
</evidence>
<gene>
    <name evidence="10" type="ORF">EZ242_00040</name>
</gene>
<dbReference type="PANTHER" id="PTHR42682">
    <property type="entry name" value="HYDROGENASE-4 COMPONENT F"/>
    <property type="match status" value="1"/>
</dbReference>
<evidence type="ECO:0000256" key="6">
    <source>
        <dbReference type="ARBA" id="ARBA00023136"/>
    </source>
</evidence>
<evidence type="ECO:0000256" key="5">
    <source>
        <dbReference type="ARBA" id="ARBA00023002"/>
    </source>
</evidence>
<comment type="caution">
    <text evidence="10">The sequence shown here is derived from an EMBL/GenBank/DDBJ whole genome shotgun (WGS) entry which is preliminary data.</text>
</comment>
<feature type="transmembrane region" description="Helical" evidence="8">
    <location>
        <begin position="260"/>
        <end position="278"/>
    </location>
</feature>
<feature type="transmembrane region" description="Helical" evidence="8">
    <location>
        <begin position="347"/>
        <end position="369"/>
    </location>
</feature>
<dbReference type="InterPro" id="IPR052175">
    <property type="entry name" value="ComplexI-like_HydComp"/>
</dbReference>
<dbReference type="OrthoDB" id="9768329at2"/>
<evidence type="ECO:0000313" key="11">
    <source>
        <dbReference type="Proteomes" id="UP000297564"/>
    </source>
</evidence>
<feature type="transmembrane region" description="Helical" evidence="8">
    <location>
        <begin position="195"/>
        <end position="217"/>
    </location>
</feature>